<dbReference type="GO" id="GO:0019288">
    <property type="term" value="P:isopentenyl diphosphate biosynthetic process, methylerythritol 4-phosphate pathway"/>
    <property type="evidence" value="ECO:0007669"/>
    <property type="project" value="UniProtKB-UniRule"/>
</dbReference>
<evidence type="ECO:0000259" key="11">
    <source>
        <dbReference type="Pfam" id="PF00288"/>
    </source>
</evidence>
<dbReference type="SUPFAM" id="SSF54211">
    <property type="entry name" value="Ribosomal protein S5 domain 2-like"/>
    <property type="match status" value="1"/>
</dbReference>
<evidence type="ECO:0000313" key="13">
    <source>
        <dbReference type="EMBL" id="KGX85474.1"/>
    </source>
</evidence>
<dbReference type="InterPro" id="IPR004424">
    <property type="entry name" value="IspE"/>
</dbReference>
<dbReference type="NCBIfam" id="NF011202">
    <property type="entry name" value="PRK14608.1"/>
    <property type="match status" value="1"/>
</dbReference>
<dbReference type="AlphaFoldDB" id="A0A0A5G089"/>
<comment type="caution">
    <text evidence="13">The sequence shown here is derived from an EMBL/GenBank/DDBJ whole genome shotgun (WGS) entry which is preliminary data.</text>
</comment>
<evidence type="ECO:0000256" key="7">
    <source>
        <dbReference type="ARBA" id="ARBA00022840"/>
    </source>
</evidence>
<feature type="active site" evidence="10">
    <location>
        <position position="136"/>
    </location>
</feature>
<reference evidence="13 14" key="1">
    <citation type="submission" date="2013-08" db="EMBL/GenBank/DDBJ databases">
        <authorList>
            <person name="Huang J."/>
            <person name="Wang G."/>
        </authorList>
    </citation>
    <scope>NUCLEOTIDE SEQUENCE [LARGE SCALE GENOMIC DNA]</scope>
    <source>
        <strain evidence="13 14">JSM 072002</strain>
    </source>
</reference>
<evidence type="ECO:0000256" key="10">
    <source>
        <dbReference type="HAMAP-Rule" id="MF_00061"/>
    </source>
</evidence>
<dbReference type="InterPro" id="IPR006204">
    <property type="entry name" value="GHMP_kinase_N_dom"/>
</dbReference>
<dbReference type="FunFam" id="3.30.70.890:FF:000006">
    <property type="entry name" value="4-diphosphocytidyl-2-C-methyl-D-erythritol kinase"/>
    <property type="match status" value="1"/>
</dbReference>
<dbReference type="InterPro" id="IPR014721">
    <property type="entry name" value="Ribsml_uS5_D2-typ_fold_subgr"/>
</dbReference>
<dbReference type="GO" id="GO:0005524">
    <property type="term" value="F:ATP binding"/>
    <property type="evidence" value="ECO:0007669"/>
    <property type="project" value="UniProtKB-UniRule"/>
</dbReference>
<dbReference type="InterPro" id="IPR013750">
    <property type="entry name" value="GHMP_kinase_C_dom"/>
</dbReference>
<feature type="domain" description="GHMP kinase C-terminal" evidence="12">
    <location>
        <begin position="198"/>
        <end position="273"/>
    </location>
</feature>
<proteinExistence type="inferred from homology"/>
<dbReference type="UniPathway" id="UPA00056">
    <property type="reaction ID" value="UER00094"/>
</dbReference>
<evidence type="ECO:0000256" key="4">
    <source>
        <dbReference type="ARBA" id="ARBA00022679"/>
    </source>
</evidence>
<dbReference type="PANTHER" id="PTHR43527">
    <property type="entry name" value="4-DIPHOSPHOCYTIDYL-2-C-METHYL-D-ERYTHRITOL KINASE, CHLOROPLASTIC"/>
    <property type="match status" value="1"/>
</dbReference>
<accession>A0A0A5G089</accession>
<organism evidence="13 14">
    <name type="scientific">Pontibacillus litoralis JSM 072002</name>
    <dbReference type="NCBI Taxonomy" id="1385512"/>
    <lineage>
        <taxon>Bacteria</taxon>
        <taxon>Bacillati</taxon>
        <taxon>Bacillota</taxon>
        <taxon>Bacilli</taxon>
        <taxon>Bacillales</taxon>
        <taxon>Bacillaceae</taxon>
        <taxon>Pontibacillus</taxon>
    </lineage>
</organism>
<dbReference type="HAMAP" id="MF_00061">
    <property type="entry name" value="IspE"/>
    <property type="match status" value="1"/>
</dbReference>
<evidence type="ECO:0000256" key="9">
    <source>
        <dbReference type="ARBA" id="ARBA00032554"/>
    </source>
</evidence>
<dbReference type="NCBIfam" id="TIGR00154">
    <property type="entry name" value="ispE"/>
    <property type="match status" value="1"/>
</dbReference>
<keyword evidence="4 10" id="KW-0808">Transferase</keyword>
<comment type="function">
    <text evidence="10">Catalyzes the phosphorylation of the position 2 hydroxy group of 4-diphosphocytidyl-2C-methyl-D-erythritol.</text>
</comment>
<comment type="similarity">
    <text evidence="1 10">Belongs to the GHMP kinase family. IspE subfamily.</text>
</comment>
<evidence type="ECO:0000256" key="8">
    <source>
        <dbReference type="ARBA" id="ARBA00023229"/>
    </source>
</evidence>
<keyword evidence="5 10" id="KW-0547">Nucleotide-binding</keyword>
<keyword evidence="6 10" id="KW-0418">Kinase</keyword>
<evidence type="ECO:0000256" key="1">
    <source>
        <dbReference type="ARBA" id="ARBA00009684"/>
    </source>
</evidence>
<dbReference type="PIRSF" id="PIRSF010376">
    <property type="entry name" value="IspE"/>
    <property type="match status" value="1"/>
</dbReference>
<dbReference type="Gene3D" id="3.30.230.10">
    <property type="match status" value="1"/>
</dbReference>
<keyword evidence="14" id="KW-1185">Reference proteome</keyword>
<dbReference type="OrthoDB" id="9809438at2"/>
<dbReference type="GO" id="GO:0050515">
    <property type="term" value="F:4-(cytidine 5'-diphospho)-2-C-methyl-D-erythritol kinase activity"/>
    <property type="evidence" value="ECO:0007669"/>
    <property type="project" value="UniProtKB-UniRule"/>
</dbReference>
<dbReference type="EC" id="2.7.1.148" evidence="2 10"/>
<dbReference type="eggNOG" id="COG1947">
    <property type="taxonomic scope" value="Bacteria"/>
</dbReference>
<gene>
    <name evidence="13" type="primary">ipk</name>
    <name evidence="10" type="synonym">ispE</name>
    <name evidence="13" type="ORF">N784_08965</name>
</gene>
<feature type="active site" evidence="10">
    <location>
        <position position="10"/>
    </location>
</feature>
<dbReference type="Pfam" id="PF08544">
    <property type="entry name" value="GHMP_kinases_C"/>
    <property type="match status" value="1"/>
</dbReference>
<dbReference type="InterPro" id="IPR036554">
    <property type="entry name" value="GHMP_kinase_C_sf"/>
</dbReference>
<evidence type="ECO:0000256" key="3">
    <source>
        <dbReference type="ARBA" id="ARBA00017473"/>
    </source>
</evidence>
<keyword evidence="7 10" id="KW-0067">ATP-binding</keyword>
<dbReference type="Proteomes" id="UP000030401">
    <property type="component" value="Unassembled WGS sequence"/>
</dbReference>
<comment type="pathway">
    <text evidence="10">Isoprenoid biosynthesis; isopentenyl diphosphate biosynthesis via DXP pathway; isopentenyl diphosphate from 1-deoxy-D-xylulose 5-phosphate: step 3/6.</text>
</comment>
<dbReference type="PANTHER" id="PTHR43527:SF2">
    <property type="entry name" value="4-DIPHOSPHOCYTIDYL-2-C-METHYL-D-ERYTHRITOL KINASE, CHLOROPLASTIC"/>
    <property type="match status" value="1"/>
</dbReference>
<dbReference type="InterPro" id="IPR020568">
    <property type="entry name" value="Ribosomal_Su5_D2-typ_SF"/>
</dbReference>
<name>A0A0A5G089_9BACI</name>
<evidence type="ECO:0000313" key="14">
    <source>
        <dbReference type="Proteomes" id="UP000030401"/>
    </source>
</evidence>
<protein>
    <recommendedName>
        <fullName evidence="3 10">4-diphosphocytidyl-2-C-methyl-D-erythritol kinase</fullName>
        <shortName evidence="10">CMK</shortName>
        <ecNumber evidence="2 10">2.7.1.148</ecNumber>
    </recommendedName>
    <alternativeName>
        <fullName evidence="9 10">4-(cytidine-5'-diphospho)-2-C-methyl-D-erythritol kinase</fullName>
    </alternativeName>
</protein>
<evidence type="ECO:0000259" key="12">
    <source>
        <dbReference type="Pfam" id="PF08544"/>
    </source>
</evidence>
<comment type="catalytic activity">
    <reaction evidence="10">
        <text>4-CDP-2-C-methyl-D-erythritol + ATP = 4-CDP-2-C-methyl-D-erythritol 2-phosphate + ADP + H(+)</text>
        <dbReference type="Rhea" id="RHEA:18437"/>
        <dbReference type="ChEBI" id="CHEBI:15378"/>
        <dbReference type="ChEBI" id="CHEBI:30616"/>
        <dbReference type="ChEBI" id="CHEBI:57823"/>
        <dbReference type="ChEBI" id="CHEBI:57919"/>
        <dbReference type="ChEBI" id="CHEBI:456216"/>
        <dbReference type="EC" id="2.7.1.148"/>
    </reaction>
</comment>
<dbReference type="RefSeq" id="WP_036835443.1">
    <property type="nucleotide sequence ID" value="NZ_AVPG01000022.1"/>
</dbReference>
<dbReference type="STRING" id="1385512.N784_08965"/>
<dbReference type="Pfam" id="PF00288">
    <property type="entry name" value="GHMP_kinases_N"/>
    <property type="match status" value="1"/>
</dbReference>
<dbReference type="FunFam" id="3.30.230.10:FF:000029">
    <property type="entry name" value="4-diphosphocytidyl-2-C-methyl-D-erythritol kinase"/>
    <property type="match status" value="1"/>
</dbReference>
<evidence type="ECO:0000256" key="6">
    <source>
        <dbReference type="ARBA" id="ARBA00022777"/>
    </source>
</evidence>
<sequence>MRFSEKAPAKINLVLDTLYKRADGYHEVEMVMTTVDLADRIELTPLREDEIIIASESHFVPCDERNLAYQAAQLMKNKYHIREGVEIFIEKQIPVAAGLAGGSSDAAAVLRGLNKMWELNIPLDELAAMGAAIGSDVSFCVYSGTALATGRGEKIQALPSPPACWVVLAKPAIGVSTKTIYQSLNIEEINHPDVSVMTAALHNGDYEQMCASIGNVLEPVTTKLHPEVEQIKEHMKEFGADAVLMSGSGPTVFGLTQQETRAQRIYNGLRGYCDEVYIVRMLGSRTPLD</sequence>
<feature type="domain" description="GHMP kinase N-terminal" evidence="11">
    <location>
        <begin position="66"/>
        <end position="144"/>
    </location>
</feature>
<dbReference type="SUPFAM" id="SSF55060">
    <property type="entry name" value="GHMP Kinase, C-terminal domain"/>
    <property type="match status" value="1"/>
</dbReference>
<feature type="binding site" evidence="10">
    <location>
        <begin position="94"/>
        <end position="104"/>
    </location>
    <ligand>
        <name>ATP</name>
        <dbReference type="ChEBI" id="CHEBI:30616"/>
    </ligand>
</feature>
<dbReference type="GO" id="GO:0016114">
    <property type="term" value="P:terpenoid biosynthetic process"/>
    <property type="evidence" value="ECO:0007669"/>
    <property type="project" value="UniProtKB-UniRule"/>
</dbReference>
<dbReference type="EMBL" id="AVPG01000022">
    <property type="protein sequence ID" value="KGX85474.1"/>
    <property type="molecule type" value="Genomic_DNA"/>
</dbReference>
<evidence type="ECO:0000256" key="2">
    <source>
        <dbReference type="ARBA" id="ARBA00012052"/>
    </source>
</evidence>
<evidence type="ECO:0000256" key="5">
    <source>
        <dbReference type="ARBA" id="ARBA00022741"/>
    </source>
</evidence>
<dbReference type="Gene3D" id="3.30.70.890">
    <property type="entry name" value="GHMP kinase, C-terminal domain"/>
    <property type="match status" value="1"/>
</dbReference>
<keyword evidence="8 10" id="KW-0414">Isoprene biosynthesis</keyword>